<keyword evidence="1" id="KW-0614">Plasmid</keyword>
<evidence type="ECO:0000313" key="2">
    <source>
        <dbReference type="Proteomes" id="UP001211005"/>
    </source>
</evidence>
<protein>
    <recommendedName>
        <fullName evidence="3">Peptidase S24/S26A/S26B/S26C domain-containing protein</fullName>
    </recommendedName>
</protein>
<dbReference type="EMBL" id="CP114768">
    <property type="protein sequence ID" value="WBA44044.1"/>
    <property type="molecule type" value="Genomic_DNA"/>
</dbReference>
<keyword evidence="2" id="KW-1185">Reference proteome</keyword>
<dbReference type="InterPro" id="IPR036286">
    <property type="entry name" value="LexA/Signal_pep-like_sf"/>
</dbReference>
<dbReference type="Proteomes" id="UP001211005">
    <property type="component" value="Plasmid unnamed1"/>
</dbReference>
<evidence type="ECO:0008006" key="3">
    <source>
        <dbReference type="Google" id="ProtNLM"/>
    </source>
</evidence>
<geneLocation type="plasmid" evidence="1 2">
    <name>unnamed1</name>
</geneLocation>
<name>A0ABY7LUG5_9BACT</name>
<dbReference type="SUPFAM" id="SSF51306">
    <property type="entry name" value="LexA/Signal peptidase"/>
    <property type="match status" value="1"/>
</dbReference>
<gene>
    <name evidence="1" type="ORF">O3303_21010</name>
</gene>
<accession>A0ABY7LUG5</accession>
<dbReference type="Gene3D" id="2.10.109.10">
    <property type="entry name" value="Umud Fragment, subunit A"/>
    <property type="match status" value="1"/>
</dbReference>
<organism evidence="1 2">
    <name type="scientific">Hymenobacter canadensis</name>
    <dbReference type="NCBI Taxonomy" id="2999067"/>
    <lineage>
        <taxon>Bacteria</taxon>
        <taxon>Pseudomonadati</taxon>
        <taxon>Bacteroidota</taxon>
        <taxon>Cytophagia</taxon>
        <taxon>Cytophagales</taxon>
        <taxon>Hymenobacteraceae</taxon>
        <taxon>Hymenobacter</taxon>
    </lineage>
</organism>
<dbReference type="RefSeq" id="WP_269562076.1">
    <property type="nucleotide sequence ID" value="NZ_CP114768.1"/>
</dbReference>
<proteinExistence type="predicted"/>
<reference evidence="1 2" key="1">
    <citation type="submission" date="2022-12" db="EMBL/GenBank/DDBJ databases">
        <title>Hymenobacter canadensis sp. nov. isolated from lake water of the Cambridge Bay, Canada.</title>
        <authorList>
            <person name="Kim W.H."/>
            <person name="Lee Y.M."/>
        </authorList>
    </citation>
    <scope>NUCLEOTIDE SEQUENCE [LARGE SCALE GENOMIC DNA]</scope>
    <source>
        <strain evidence="1 2">PAMC 29467</strain>
        <plasmid evidence="1 2">unnamed1</plasmid>
    </source>
</reference>
<evidence type="ECO:0000313" key="1">
    <source>
        <dbReference type="EMBL" id="WBA44044.1"/>
    </source>
</evidence>
<sequence>MASCPASSHSCTWWFASSSSSDELEEFFDLNRILFRHPEATYLIRVSGESMRGAEIHADDGFYRSARALAGQGPTQKPGVYYPAVGSDGRWVG</sequence>